<dbReference type="GO" id="GO:0005886">
    <property type="term" value="C:plasma membrane"/>
    <property type="evidence" value="ECO:0007669"/>
    <property type="project" value="TreeGrafter"/>
</dbReference>
<evidence type="ECO:0000259" key="5">
    <source>
        <dbReference type="PROSITE" id="PS52004"/>
    </source>
</evidence>
<keyword evidence="4" id="KW-0808">Transferase</keyword>
<sequence>MSSTKTDLDSTQVAIVGVGLRLPESDSIDAFWSKLKAGKSLISEVNEKRWSKAELYGDPKTGGDKTSSIWGGFVDDIECFDANFFGISPRESKFMDPQQRIAMEMAWHAFEDAGICPSSAKGTNTGVFMGVCHWDYAELLALNHTPIDPYFPTGTAYSILSNRISYYFDLKGPSISIDTACSSSLVSLALAVNAIKSGECELALAGGVNLIWSPQ</sequence>
<dbReference type="PROSITE" id="PS00606">
    <property type="entry name" value="KS3_1"/>
    <property type="match status" value="1"/>
</dbReference>
<evidence type="ECO:0000256" key="4">
    <source>
        <dbReference type="ARBA" id="ARBA00022679"/>
    </source>
</evidence>
<dbReference type="InterPro" id="IPR020841">
    <property type="entry name" value="PKS_Beta-ketoAc_synthase_dom"/>
</dbReference>
<keyword evidence="3" id="KW-0597">Phosphoprotein</keyword>
<dbReference type="InterPro" id="IPR018201">
    <property type="entry name" value="Ketoacyl_synth_AS"/>
</dbReference>
<dbReference type="GO" id="GO:0071770">
    <property type="term" value="P:DIM/DIP cell wall layer assembly"/>
    <property type="evidence" value="ECO:0007669"/>
    <property type="project" value="TreeGrafter"/>
</dbReference>
<name>F3G496_PSESJ</name>
<dbReference type="GO" id="GO:0004312">
    <property type="term" value="F:fatty acid synthase activity"/>
    <property type="evidence" value="ECO:0007669"/>
    <property type="project" value="TreeGrafter"/>
</dbReference>
<dbReference type="GO" id="GO:0004315">
    <property type="term" value="F:3-oxoacyl-[acyl-carrier-protein] synthase activity"/>
    <property type="evidence" value="ECO:0007669"/>
    <property type="project" value="InterPro"/>
</dbReference>
<dbReference type="GO" id="GO:0005737">
    <property type="term" value="C:cytoplasm"/>
    <property type="evidence" value="ECO:0007669"/>
    <property type="project" value="TreeGrafter"/>
</dbReference>
<dbReference type="SUPFAM" id="SSF53901">
    <property type="entry name" value="Thiolase-like"/>
    <property type="match status" value="1"/>
</dbReference>
<dbReference type="InterPro" id="IPR014030">
    <property type="entry name" value="Ketoacyl_synth_N"/>
</dbReference>
<gene>
    <name evidence="6" type="ORF">PSYPI_05488</name>
</gene>
<protein>
    <submittedName>
        <fullName evidence="6">Beta-ketoacyl synthase</fullName>
    </submittedName>
</protein>
<comment type="pathway">
    <text evidence="1">Lipid metabolism; fatty acid biosynthesis.</text>
</comment>
<organism evidence="6 7">
    <name type="scientific">Pseudomonas syringae pv. pisi str. 1704B</name>
    <dbReference type="NCBI Taxonomy" id="629263"/>
    <lineage>
        <taxon>Bacteria</taxon>
        <taxon>Pseudomonadati</taxon>
        <taxon>Pseudomonadota</taxon>
        <taxon>Gammaproteobacteria</taxon>
        <taxon>Pseudomonadales</taxon>
        <taxon>Pseudomonadaceae</taxon>
        <taxon>Pseudomonas</taxon>
        <taxon>Pseudomonas syringae</taxon>
    </lineage>
</organism>
<dbReference type="CDD" id="cd00833">
    <property type="entry name" value="PKS"/>
    <property type="match status" value="1"/>
</dbReference>
<accession>F3G496</accession>
<comment type="caution">
    <text evidence="6">The sequence shown here is derived from an EMBL/GenBank/DDBJ whole genome shotgun (WGS) entry which is preliminary data.</text>
</comment>
<evidence type="ECO:0000256" key="1">
    <source>
        <dbReference type="ARBA" id="ARBA00005194"/>
    </source>
</evidence>
<dbReference type="SMART" id="SM00825">
    <property type="entry name" value="PKS_KS"/>
    <property type="match status" value="1"/>
</dbReference>
<evidence type="ECO:0000313" key="6">
    <source>
        <dbReference type="EMBL" id="EGH41896.1"/>
    </source>
</evidence>
<dbReference type="PROSITE" id="PS52004">
    <property type="entry name" value="KS3_2"/>
    <property type="match status" value="1"/>
</dbReference>
<dbReference type="Proteomes" id="UP000004986">
    <property type="component" value="Unassembled WGS sequence"/>
</dbReference>
<dbReference type="PANTHER" id="PTHR43775">
    <property type="entry name" value="FATTY ACID SYNTHASE"/>
    <property type="match status" value="1"/>
</dbReference>
<dbReference type="AlphaFoldDB" id="F3G496"/>
<dbReference type="EMBL" id="AEAI01000265">
    <property type="protein sequence ID" value="EGH41896.1"/>
    <property type="molecule type" value="Genomic_DNA"/>
</dbReference>
<dbReference type="PANTHER" id="PTHR43775:SF37">
    <property type="entry name" value="SI:DKEY-61P9.11"/>
    <property type="match status" value="1"/>
</dbReference>
<dbReference type="HOGENOM" id="CLU_000022_16_2_6"/>
<evidence type="ECO:0000313" key="7">
    <source>
        <dbReference type="Proteomes" id="UP000004986"/>
    </source>
</evidence>
<proteinExistence type="predicted"/>
<dbReference type="UniPathway" id="UPA00094"/>
<dbReference type="Gene3D" id="3.40.47.10">
    <property type="match status" value="1"/>
</dbReference>
<dbReference type="Pfam" id="PF00109">
    <property type="entry name" value="ketoacyl-synt"/>
    <property type="match status" value="1"/>
</dbReference>
<evidence type="ECO:0000256" key="2">
    <source>
        <dbReference type="ARBA" id="ARBA00022450"/>
    </source>
</evidence>
<reference evidence="6 7" key="1">
    <citation type="journal article" date="2011" name="PLoS Pathog.">
        <title>Dynamic evolution of pathogenicity revealed by sequencing and comparative genomics of 19 Pseudomonas syringae isolates.</title>
        <authorList>
            <person name="Baltrus D.A."/>
            <person name="Nishimura M.T."/>
            <person name="Romanchuk A."/>
            <person name="Chang J.H."/>
            <person name="Mukhtar M.S."/>
            <person name="Cherkis K."/>
            <person name="Roach J."/>
            <person name="Grant S.R."/>
            <person name="Jones C.D."/>
            <person name="Dangl J.L."/>
        </authorList>
    </citation>
    <scope>NUCLEOTIDE SEQUENCE [LARGE SCALE GENOMIC DNA]</scope>
    <source>
        <strain evidence="6 7">1704B</strain>
    </source>
</reference>
<feature type="non-terminal residue" evidence="6">
    <location>
        <position position="215"/>
    </location>
</feature>
<keyword evidence="2" id="KW-0596">Phosphopantetheine</keyword>
<keyword evidence="7" id="KW-1185">Reference proteome</keyword>
<evidence type="ECO:0000256" key="3">
    <source>
        <dbReference type="ARBA" id="ARBA00022553"/>
    </source>
</evidence>
<dbReference type="GO" id="GO:0006633">
    <property type="term" value="P:fatty acid biosynthetic process"/>
    <property type="evidence" value="ECO:0007669"/>
    <property type="project" value="UniProtKB-UniPathway"/>
</dbReference>
<feature type="domain" description="Ketosynthase family 3 (KS3)" evidence="5">
    <location>
        <begin position="10"/>
        <end position="215"/>
    </location>
</feature>
<dbReference type="InterPro" id="IPR050091">
    <property type="entry name" value="PKS_NRPS_Biosynth_Enz"/>
</dbReference>
<dbReference type="InterPro" id="IPR016039">
    <property type="entry name" value="Thiolase-like"/>
</dbReference>